<comment type="caution">
    <text evidence="3">The sequence shown here is derived from an EMBL/GenBank/DDBJ whole genome shotgun (WGS) entry which is preliminary data.</text>
</comment>
<dbReference type="InterPro" id="IPR009003">
    <property type="entry name" value="Peptidase_S1_PA"/>
</dbReference>
<proteinExistence type="predicted"/>
<dbReference type="RefSeq" id="WP_095267988.1">
    <property type="nucleotide sequence ID" value="NZ_NPBY01000103.1"/>
</dbReference>
<organism evidence="3 4">
    <name type="scientific">Paenibacillus campinasensis</name>
    <dbReference type="NCBI Taxonomy" id="66347"/>
    <lineage>
        <taxon>Bacteria</taxon>
        <taxon>Bacillati</taxon>
        <taxon>Bacillota</taxon>
        <taxon>Bacilli</taxon>
        <taxon>Bacillales</taxon>
        <taxon>Paenibacillaceae</taxon>
        <taxon>Paenibacillus</taxon>
    </lineage>
</organism>
<evidence type="ECO:0000256" key="2">
    <source>
        <dbReference type="SAM" id="SignalP"/>
    </source>
</evidence>
<evidence type="ECO:0000313" key="4">
    <source>
        <dbReference type="Proteomes" id="UP000215596"/>
    </source>
</evidence>
<dbReference type="EMBL" id="NPBY01000103">
    <property type="protein sequence ID" value="PAD71410.1"/>
    <property type="molecule type" value="Genomic_DNA"/>
</dbReference>
<dbReference type="Gene3D" id="2.40.10.10">
    <property type="entry name" value="Trypsin-like serine proteases"/>
    <property type="match status" value="2"/>
</dbReference>
<feature type="chain" id="PRO_5032437879" evidence="2">
    <location>
        <begin position="28"/>
        <end position="435"/>
    </location>
</feature>
<dbReference type="OrthoDB" id="2626666at2"/>
<dbReference type="InterPro" id="IPR043504">
    <property type="entry name" value="Peptidase_S1_PA_chymotrypsin"/>
</dbReference>
<evidence type="ECO:0000313" key="3">
    <source>
        <dbReference type="EMBL" id="PAD71410.1"/>
    </source>
</evidence>
<keyword evidence="1" id="KW-0645">Protease</keyword>
<reference evidence="3 4" key="1">
    <citation type="submission" date="2017-07" db="EMBL/GenBank/DDBJ databases">
        <title>Isolation and whole genome analysis of endospore-forming bacteria from heroin.</title>
        <authorList>
            <person name="Kalinowski J."/>
            <person name="Ahrens B."/>
            <person name="Al-Dilaimi A."/>
            <person name="Winkler A."/>
            <person name="Wibberg D."/>
            <person name="Schleenbecker U."/>
            <person name="Ruckert C."/>
            <person name="Wolfel R."/>
            <person name="Grass G."/>
        </authorList>
    </citation>
    <scope>NUCLEOTIDE SEQUENCE [LARGE SCALE GENOMIC DNA]</scope>
    <source>
        <strain evidence="3 4">7537-G1</strain>
    </source>
</reference>
<dbReference type="AlphaFoldDB" id="A0A268EE91"/>
<dbReference type="Proteomes" id="UP000215596">
    <property type="component" value="Unassembled WGS sequence"/>
</dbReference>
<feature type="signal peptide" evidence="2">
    <location>
        <begin position="1"/>
        <end position="27"/>
    </location>
</feature>
<keyword evidence="1" id="KW-0720">Serine protease</keyword>
<dbReference type="GO" id="GO:0008236">
    <property type="term" value="F:serine-type peptidase activity"/>
    <property type="evidence" value="ECO:0007669"/>
    <property type="project" value="UniProtKB-KW"/>
</dbReference>
<dbReference type="CDD" id="cd21112">
    <property type="entry name" value="alphaLP-like"/>
    <property type="match status" value="1"/>
</dbReference>
<keyword evidence="2" id="KW-0732">Signal</keyword>
<dbReference type="SUPFAM" id="SSF50494">
    <property type="entry name" value="Trypsin-like serine proteases"/>
    <property type="match status" value="1"/>
</dbReference>
<sequence>MKHKSFLSLLLTLVLMASMTNLTSTWAQENTNDKIITGDMLEKSNSFREKVGFEPQHSLTINEFDSQSIEAFGVYLTTEEVNELNYRSEVIQATKPYLEKLETSFKDTFGGIYFDHKKGKGILRIALVDDETNSIKTLLADFPHKDRLELYNVKYSLAELIEAQETVSKILVENNWTDTSSEISIQENKVILYVKSASSSTNGLLENINSVIDGDMLFIKTVNDPVINTASRSDYNRPVFPGLELEFPTGYCTSGVAFKTRSGQYWISSAGHCGTFGQSVYQGGEFLGTVTYKKMGQHTDILFVGPLSEYNVSGKIYGESTGVYMVDPPIVEGQIVCKSGISTGITCGPVRTLLAFGFTHDYDGNRVFLNRLVSFAADSHSGDSGALVYTPGTYKGASGILSGSQYLTENRITYSRLDNMPAEEFGIPIQIIPDF</sequence>
<name>A0A268EE91_9BACL</name>
<keyword evidence="1" id="KW-0378">Hydrolase</keyword>
<protein>
    <submittedName>
        <fullName evidence="3">Uncharacterized protein</fullName>
    </submittedName>
</protein>
<accession>A0A268EE91</accession>
<evidence type="ECO:0000256" key="1">
    <source>
        <dbReference type="ARBA" id="ARBA00022825"/>
    </source>
</evidence>
<gene>
    <name evidence="3" type="ORF">CHH67_24490</name>
</gene>